<dbReference type="RefSeq" id="WP_184520992.1">
    <property type="nucleotide sequence ID" value="NZ_JACIJD010000023.1"/>
</dbReference>
<dbReference type="AlphaFoldDB" id="A0A840YLU8"/>
<proteinExistence type="predicted"/>
<dbReference type="InterPro" id="IPR024524">
    <property type="entry name" value="DUF3800"/>
</dbReference>
<organism evidence="1 2">
    <name type="scientific">Muricoccus pecuniae</name>
    <dbReference type="NCBI Taxonomy" id="693023"/>
    <lineage>
        <taxon>Bacteria</taxon>
        <taxon>Pseudomonadati</taxon>
        <taxon>Pseudomonadota</taxon>
        <taxon>Alphaproteobacteria</taxon>
        <taxon>Acetobacterales</taxon>
        <taxon>Roseomonadaceae</taxon>
        <taxon>Muricoccus</taxon>
    </lineage>
</organism>
<protein>
    <recommendedName>
        <fullName evidence="3">DUF3800 domain-containing protein</fullName>
    </recommendedName>
</protein>
<reference evidence="1 2" key="1">
    <citation type="submission" date="2020-08" db="EMBL/GenBank/DDBJ databases">
        <title>Genomic Encyclopedia of Type Strains, Phase IV (KMG-IV): sequencing the most valuable type-strain genomes for metagenomic binning, comparative biology and taxonomic classification.</title>
        <authorList>
            <person name="Goeker M."/>
        </authorList>
    </citation>
    <scope>NUCLEOTIDE SEQUENCE [LARGE SCALE GENOMIC DNA]</scope>
    <source>
        <strain evidence="1 2">DSM 25622</strain>
    </source>
</reference>
<keyword evidence="2" id="KW-1185">Reference proteome</keyword>
<evidence type="ECO:0000313" key="2">
    <source>
        <dbReference type="Proteomes" id="UP000580654"/>
    </source>
</evidence>
<accession>A0A840YLU8</accession>
<sequence length="204" mass="22492">MAGNLNKKVLCLIDEYGTAGAGDLYLGAVIVLARDAGRVDKCFSDLLEPSANEIHAVHLDDGYLQGLLQRFWAAAPPGRLVLLNQKIPQRGGEPAVLYARAVVETVKIGLRRFQRDVLGRETIGNVDVVTDVNHHNDHPLFDEEIGRARREDGRFRAVNRVTKLDSASSRLLQLADVVAYSRKWIVGADLNVAGLREKFGVQVQ</sequence>
<dbReference type="EMBL" id="JACIJD010000023">
    <property type="protein sequence ID" value="MBB5695803.1"/>
    <property type="molecule type" value="Genomic_DNA"/>
</dbReference>
<name>A0A840YLU8_9PROT</name>
<comment type="caution">
    <text evidence="1">The sequence shown here is derived from an EMBL/GenBank/DDBJ whole genome shotgun (WGS) entry which is preliminary data.</text>
</comment>
<evidence type="ECO:0000313" key="1">
    <source>
        <dbReference type="EMBL" id="MBB5695803.1"/>
    </source>
</evidence>
<gene>
    <name evidence="1" type="ORF">FHS87_003870</name>
</gene>
<evidence type="ECO:0008006" key="3">
    <source>
        <dbReference type="Google" id="ProtNLM"/>
    </source>
</evidence>
<dbReference type="Proteomes" id="UP000580654">
    <property type="component" value="Unassembled WGS sequence"/>
</dbReference>
<dbReference type="Pfam" id="PF12686">
    <property type="entry name" value="DUF3800"/>
    <property type="match status" value="1"/>
</dbReference>